<protein>
    <submittedName>
        <fullName evidence="1">Uncharacterized protein</fullName>
    </submittedName>
</protein>
<evidence type="ECO:0000313" key="2">
    <source>
        <dbReference type="Proteomes" id="UP000178435"/>
    </source>
</evidence>
<name>A0A1F7RR21_9BACT</name>
<sequence length="346" mass="40230">MGFYTVLDDKRVDDTIARDLNHIVERVTKALPASEVILGGGFGRGEGSVLVKEDVIRPVNDYDIFIVVPDDCTADFRAFGKELAGEIQIRLLDLIPIKHSSLSSLPATQFNYDLRYGSRHLWGDNLLETIPRYKEGFVDHESGRTLLLNRLICAIEAFSEDFEFRNMTTEERFFLVNQTGKIVSSCIESLLIRRNRYHHSYRKRQETFEALFPKKESLKQLNKRATEFKLRPSMSPDFDAVAYWKEAVYEYVNVISDYLTPGFIPPVYRLWKKLRKKNCKLQITNTLIERVELMLLLYRESSFITKKGILSKAHNELEAISKTRIQNGGWENLRGITARLWHELYH</sequence>
<organism evidence="1 2">
    <name type="scientific">Candidatus Schekmanbacteria bacterium RBG_16_38_11</name>
    <dbReference type="NCBI Taxonomy" id="1817880"/>
    <lineage>
        <taxon>Bacteria</taxon>
        <taxon>Candidatus Schekmaniibacteriota</taxon>
    </lineage>
</organism>
<evidence type="ECO:0000313" key="1">
    <source>
        <dbReference type="EMBL" id="OGL44005.1"/>
    </source>
</evidence>
<dbReference type="EMBL" id="MGDF01000165">
    <property type="protein sequence ID" value="OGL44005.1"/>
    <property type="molecule type" value="Genomic_DNA"/>
</dbReference>
<proteinExistence type="predicted"/>
<gene>
    <name evidence="1" type="ORF">A2149_02990</name>
</gene>
<reference evidence="1 2" key="1">
    <citation type="journal article" date="2016" name="Nat. Commun.">
        <title>Thousands of microbial genomes shed light on interconnected biogeochemical processes in an aquifer system.</title>
        <authorList>
            <person name="Anantharaman K."/>
            <person name="Brown C.T."/>
            <person name="Hug L.A."/>
            <person name="Sharon I."/>
            <person name="Castelle C.J."/>
            <person name="Probst A.J."/>
            <person name="Thomas B.C."/>
            <person name="Singh A."/>
            <person name="Wilkins M.J."/>
            <person name="Karaoz U."/>
            <person name="Brodie E.L."/>
            <person name="Williams K.H."/>
            <person name="Hubbard S.S."/>
            <person name="Banfield J.F."/>
        </authorList>
    </citation>
    <scope>NUCLEOTIDE SEQUENCE [LARGE SCALE GENOMIC DNA]</scope>
</reference>
<comment type="caution">
    <text evidence="1">The sequence shown here is derived from an EMBL/GenBank/DDBJ whole genome shotgun (WGS) entry which is preliminary data.</text>
</comment>
<dbReference type="Proteomes" id="UP000178435">
    <property type="component" value="Unassembled WGS sequence"/>
</dbReference>
<accession>A0A1F7RR21</accession>
<dbReference type="AlphaFoldDB" id="A0A1F7RR21"/>